<dbReference type="OrthoDB" id="10712at2157"/>
<dbReference type="PROSITE" id="PS50995">
    <property type="entry name" value="HTH_MARR_2"/>
    <property type="match status" value="1"/>
</dbReference>
<dbReference type="PRINTS" id="PR00598">
    <property type="entry name" value="HTHMARR"/>
</dbReference>
<name>H2C405_9CREN</name>
<dbReference type="SUPFAM" id="SSF46785">
    <property type="entry name" value="Winged helix' DNA-binding domain"/>
    <property type="match status" value="1"/>
</dbReference>
<dbReference type="GO" id="GO:0003700">
    <property type="term" value="F:DNA-binding transcription factor activity"/>
    <property type="evidence" value="ECO:0007669"/>
    <property type="project" value="InterPro"/>
</dbReference>
<dbReference type="InterPro" id="IPR039422">
    <property type="entry name" value="MarR/SlyA-like"/>
</dbReference>
<dbReference type="Pfam" id="PF12802">
    <property type="entry name" value="MarR_2"/>
    <property type="match status" value="1"/>
</dbReference>
<protein>
    <submittedName>
        <fullName evidence="2">Transcriptional regulator</fullName>
    </submittedName>
</protein>
<dbReference type="EMBL" id="JH597761">
    <property type="protein sequence ID" value="EHP69748.1"/>
    <property type="molecule type" value="Genomic_DNA"/>
</dbReference>
<dbReference type="STRING" id="671065.MetMK1DRAFT_00002500"/>
<dbReference type="InterPro" id="IPR036388">
    <property type="entry name" value="WH-like_DNA-bd_sf"/>
</dbReference>
<dbReference type="InterPro" id="IPR000835">
    <property type="entry name" value="HTH_MarR-typ"/>
</dbReference>
<accession>H2C405</accession>
<organism evidence="2 3">
    <name type="scientific">Metallosphaera yellowstonensis MK1</name>
    <dbReference type="NCBI Taxonomy" id="671065"/>
    <lineage>
        <taxon>Archaea</taxon>
        <taxon>Thermoproteota</taxon>
        <taxon>Thermoprotei</taxon>
        <taxon>Sulfolobales</taxon>
        <taxon>Sulfolobaceae</taxon>
        <taxon>Metallosphaera</taxon>
    </lineage>
</organism>
<dbReference type="eggNOG" id="arCOG03181">
    <property type="taxonomic scope" value="Archaea"/>
</dbReference>
<dbReference type="RefSeq" id="WP_009069827.1">
    <property type="nucleotide sequence ID" value="NZ_JH597761.1"/>
</dbReference>
<dbReference type="Proteomes" id="UP000003980">
    <property type="component" value="Unassembled WGS sequence"/>
</dbReference>
<keyword evidence="3" id="KW-1185">Reference proteome</keyword>
<feature type="domain" description="HTH marR-type" evidence="1">
    <location>
        <begin position="7"/>
        <end position="138"/>
    </location>
</feature>
<dbReference type="HOGENOM" id="CLU_083287_27_4_2"/>
<dbReference type="SMART" id="SM00347">
    <property type="entry name" value="HTH_MARR"/>
    <property type="match status" value="1"/>
</dbReference>
<proteinExistence type="predicted"/>
<dbReference type="PANTHER" id="PTHR33164">
    <property type="entry name" value="TRANSCRIPTIONAL REGULATOR, MARR FAMILY"/>
    <property type="match status" value="1"/>
</dbReference>
<sequence>MQRGQTDAEIFYRISRVYKAIKREFNRRLESMDLTYVDFLVLMNLKDSQRSMVSLAKEILMTQAGITAAVDRLEERRLVKRERDSQDRRVINVKITQEGLKVLNSSLQIYTEMAEDILRDVKEDDKAKLAELLDLLLYKMAEKKINF</sequence>
<reference evidence="2 3" key="1">
    <citation type="submission" date="2012-01" db="EMBL/GenBank/DDBJ databases">
        <title>Improved High-Quality Draft sequence of Metallosphaera yellowstonensis MK1.</title>
        <authorList>
            <consortium name="US DOE Joint Genome Institute"/>
            <person name="Lucas S."/>
            <person name="Han J."/>
            <person name="Cheng J.-F."/>
            <person name="Goodwin L."/>
            <person name="Pitluck S."/>
            <person name="Peters L."/>
            <person name="Teshima H."/>
            <person name="Detter J.C."/>
            <person name="Han C."/>
            <person name="Tapia R."/>
            <person name="Land M."/>
            <person name="Hauser L."/>
            <person name="Kyrpides N."/>
            <person name="Kozubal M."/>
            <person name="Macur R.E."/>
            <person name="Jay Z."/>
            <person name="Inskeep W."/>
            <person name="Woyke T."/>
        </authorList>
    </citation>
    <scope>NUCLEOTIDE SEQUENCE [LARGE SCALE GENOMIC DNA]</scope>
    <source>
        <strain evidence="2 3">MK1</strain>
    </source>
</reference>
<evidence type="ECO:0000259" key="1">
    <source>
        <dbReference type="PROSITE" id="PS50995"/>
    </source>
</evidence>
<dbReference type="AlphaFoldDB" id="H2C405"/>
<dbReference type="Gene3D" id="1.10.10.10">
    <property type="entry name" value="Winged helix-like DNA-binding domain superfamily/Winged helix DNA-binding domain"/>
    <property type="match status" value="1"/>
</dbReference>
<evidence type="ECO:0000313" key="2">
    <source>
        <dbReference type="EMBL" id="EHP69748.1"/>
    </source>
</evidence>
<evidence type="ECO:0000313" key="3">
    <source>
        <dbReference type="Proteomes" id="UP000003980"/>
    </source>
</evidence>
<dbReference type="InterPro" id="IPR036390">
    <property type="entry name" value="WH_DNA-bd_sf"/>
</dbReference>
<dbReference type="PANTHER" id="PTHR33164:SF43">
    <property type="entry name" value="HTH-TYPE TRANSCRIPTIONAL REPRESSOR YETL"/>
    <property type="match status" value="1"/>
</dbReference>
<dbReference type="GO" id="GO:0006950">
    <property type="term" value="P:response to stress"/>
    <property type="evidence" value="ECO:0007669"/>
    <property type="project" value="TreeGrafter"/>
</dbReference>
<gene>
    <name evidence="2" type="ORF">MetMK1DRAFT_00002500</name>
</gene>